<name>A0A1T5P8T7_9BACT</name>
<dbReference type="GO" id="GO:0005975">
    <property type="term" value="P:carbohydrate metabolic process"/>
    <property type="evidence" value="ECO:0007669"/>
    <property type="project" value="InterPro"/>
</dbReference>
<gene>
    <name evidence="7" type="ORF">SAMN05660461_4961</name>
</gene>
<dbReference type="SUPFAM" id="SSF49785">
    <property type="entry name" value="Galactose-binding domain-like"/>
    <property type="match status" value="2"/>
</dbReference>
<keyword evidence="2" id="KW-0378">Hydrolase</keyword>
<evidence type="ECO:0000256" key="4">
    <source>
        <dbReference type="SAM" id="SignalP"/>
    </source>
</evidence>
<accession>A0A1T5P8T7</accession>
<proteinExistence type="inferred from homology"/>
<evidence type="ECO:0000259" key="5">
    <source>
        <dbReference type="Pfam" id="PF00703"/>
    </source>
</evidence>
<feature type="signal peptide" evidence="4">
    <location>
        <begin position="1"/>
        <end position="20"/>
    </location>
</feature>
<feature type="domain" description="Glycoside hydrolase family 2 immunoglobulin-like beta-sandwich" evidence="5">
    <location>
        <begin position="192"/>
        <end position="297"/>
    </location>
</feature>
<evidence type="ECO:0000256" key="2">
    <source>
        <dbReference type="ARBA" id="ARBA00022801"/>
    </source>
</evidence>
<dbReference type="GO" id="GO:0004553">
    <property type="term" value="F:hydrolase activity, hydrolyzing O-glycosyl compounds"/>
    <property type="evidence" value="ECO:0007669"/>
    <property type="project" value="InterPro"/>
</dbReference>
<feature type="chain" id="PRO_5013046874" evidence="4">
    <location>
        <begin position="21"/>
        <end position="1356"/>
    </location>
</feature>
<dbReference type="SUPFAM" id="SSF49303">
    <property type="entry name" value="beta-Galactosidase/glucuronidase domain"/>
    <property type="match status" value="1"/>
</dbReference>
<keyword evidence="8" id="KW-1185">Reference proteome</keyword>
<dbReference type="PANTHER" id="PTHR42732">
    <property type="entry name" value="BETA-GALACTOSIDASE"/>
    <property type="match status" value="1"/>
</dbReference>
<dbReference type="PANTHER" id="PTHR42732:SF1">
    <property type="entry name" value="BETA-MANNOSIDASE"/>
    <property type="match status" value="1"/>
</dbReference>
<organism evidence="7 8">
    <name type="scientific">Chitinophaga ginsengisegetis</name>
    <dbReference type="NCBI Taxonomy" id="393003"/>
    <lineage>
        <taxon>Bacteria</taxon>
        <taxon>Pseudomonadati</taxon>
        <taxon>Bacteroidota</taxon>
        <taxon>Chitinophagia</taxon>
        <taxon>Chitinophagales</taxon>
        <taxon>Chitinophagaceae</taxon>
        <taxon>Chitinophaga</taxon>
    </lineage>
</organism>
<dbReference type="InterPro" id="IPR051913">
    <property type="entry name" value="GH2_Domain-Containing"/>
</dbReference>
<dbReference type="Gene3D" id="2.60.40.10">
    <property type="entry name" value="Immunoglobulins"/>
    <property type="match status" value="1"/>
</dbReference>
<evidence type="ECO:0000256" key="3">
    <source>
        <dbReference type="ARBA" id="ARBA00023295"/>
    </source>
</evidence>
<dbReference type="STRING" id="393003.SAMN05660461_4961"/>
<dbReference type="RefSeq" id="WP_143313683.1">
    <property type="nucleotide sequence ID" value="NZ_FUZZ01000004.1"/>
</dbReference>
<dbReference type="InterPro" id="IPR006103">
    <property type="entry name" value="Glyco_hydro_2_cat"/>
</dbReference>
<dbReference type="Gene3D" id="2.60.120.260">
    <property type="entry name" value="Galactose-binding domain-like"/>
    <property type="match status" value="2"/>
</dbReference>
<keyword evidence="3" id="KW-0326">Glycosidase</keyword>
<dbReference type="InterPro" id="IPR036156">
    <property type="entry name" value="Beta-gal/glucu_dom_sf"/>
</dbReference>
<evidence type="ECO:0000259" key="6">
    <source>
        <dbReference type="Pfam" id="PF02836"/>
    </source>
</evidence>
<evidence type="ECO:0000256" key="1">
    <source>
        <dbReference type="ARBA" id="ARBA00007401"/>
    </source>
</evidence>
<dbReference type="Pfam" id="PF00703">
    <property type="entry name" value="Glyco_hydro_2"/>
    <property type="match status" value="1"/>
</dbReference>
<dbReference type="InterPro" id="IPR008979">
    <property type="entry name" value="Galactose-bd-like_sf"/>
</dbReference>
<dbReference type="EMBL" id="FUZZ01000004">
    <property type="protein sequence ID" value="SKD09082.1"/>
    <property type="molecule type" value="Genomic_DNA"/>
</dbReference>
<dbReference type="Proteomes" id="UP000190166">
    <property type="component" value="Unassembled WGS sequence"/>
</dbReference>
<feature type="domain" description="Glycoside hydrolase family 2 catalytic" evidence="6">
    <location>
        <begin position="383"/>
        <end position="517"/>
    </location>
</feature>
<keyword evidence="4" id="KW-0732">Signal</keyword>
<sequence>MKNRIIASFTALLIALAAHAQDTLRLNGPWKVQPAQSQAMAPDSSQWGSITATDWRRITTGKNKAWANTPQDKVNSLWYEQQVNVPADWQSQNVIADFRRIEGDAVIFLNHQRVRELLRPGGEINLSPFLRYGAPNTLRVFITRDYNGISRGFTEDPLRYQSRHGSGNIIPVSDWPMGITAPVTIIARAPQAITDVFCIPSFRNKSLTLEVEVDAKNITGTYNLQAEIIDQHHTRVLTLSNKTMQLVNGKQVYRVTANWQNPICWELDSPYLYQAKVVLMQDGKTLCRYPDVTFGFREIWTAGNQLFMNGHLSRWRLTDVYGVNQYGLSFYRLIGYNVGQFQPHHKLWWLNDAETPLLNEDMLNEMDRTGMGCTVPGPSVSVIRDKLLHDPKLQADYQQEAAYFTRHYRNHPSILAWVIAMNSANPKSNIDPARMGKRDSVYSTQGKVIDLACTIVKKEDPTRLVFAHADGSVGDISSANVYLNFVPLQEREEWPMAWAKEGNMPYSAVEFGPPYWNNFWKGKQFLLTEYLSMYLGDAAYATEGENGLRQTIAKSNAAGSATWEQMDFQQYPGFWRFQELFTRNTNRAWRTWGVNGGWLYWLLEGYGNPNGEKLKSFTQRYKSLTAPLTGKPAWANPRYDIFQEANQPLLVYLAGSPVHTDKTHTFFAGETFEKQVAVVWDGPHKIAPQAKWMLKQGDKVFQQGSMSLAVNGGEIKLFPLSLKAPQVTTRTDMQLVLTVAGAGNDTFPLTVFPRPAAAAVKAPVLLYDPAGKSAASLKQLGIQYSAWEKGSHISPDAVLVIGREALQPGDTLPYTEKDVAAGLRVVILEQQPTVWEGMGFETIETMPRYTFIRDRESPLLAGLQPADMINWRGSPDLLPEGKQAKSYDTQHAPKWTNRHAVASVALKTPEVAGFTPILQTEFDMAYTPLLEWRYGKGKVTFCSLDLTGRVGADPAATLLAKNLFTSQQPSLPGLRDVYYTGDSTGRQLLLNAGISFRDGPATGNAIWVLGPDQTTTPPQLNTFIAAGGIAFYLPQKQSLLAGQGLNTAAKTMIQAHPGKGTPLFRAIGPNLLRWRDTLQVTAFTSSPLLDGLLSEVNTGKGKSIYLQLTPGQLAQRYTAAPEKQEAIQLSVIRIHQLIAQLLTNMGAAPSPAMARKLCKVNRPLSFRTLSSWKVLGPYTASGGAKALTTTFPGQEDAIAGAENPNLTYKTDEGKVLDWRQTADAGHNGFVDLSKVFGGKDDNAVAYVTKSVNSPSAQKAILRMGVDYWMEVWLNGKSILRIDANHQKRENEFIVPVTLSAGENMLTIKVVSGKGGFGFWANIAYPEAGEAQSNASDKNNFYPVAYKFFDPYQFTYW</sequence>
<reference evidence="8" key="1">
    <citation type="submission" date="2017-02" db="EMBL/GenBank/DDBJ databases">
        <authorList>
            <person name="Varghese N."/>
            <person name="Submissions S."/>
        </authorList>
    </citation>
    <scope>NUCLEOTIDE SEQUENCE [LARGE SCALE GENOMIC DNA]</scope>
    <source>
        <strain evidence="8">DSM 18108</strain>
    </source>
</reference>
<dbReference type="Pfam" id="PF02836">
    <property type="entry name" value="Glyco_hydro_2_C"/>
    <property type="match status" value="1"/>
</dbReference>
<dbReference type="InterPro" id="IPR017853">
    <property type="entry name" value="GH"/>
</dbReference>
<evidence type="ECO:0000313" key="7">
    <source>
        <dbReference type="EMBL" id="SKD09082.1"/>
    </source>
</evidence>
<protein>
    <submittedName>
        <fullName evidence="7">Beta-galactosidase</fullName>
    </submittedName>
</protein>
<dbReference type="InterPro" id="IPR013783">
    <property type="entry name" value="Ig-like_fold"/>
</dbReference>
<evidence type="ECO:0000313" key="8">
    <source>
        <dbReference type="Proteomes" id="UP000190166"/>
    </source>
</evidence>
<dbReference type="SUPFAM" id="SSF51445">
    <property type="entry name" value="(Trans)glycosidases"/>
    <property type="match status" value="1"/>
</dbReference>
<comment type="similarity">
    <text evidence="1">Belongs to the glycosyl hydrolase 2 family.</text>
</comment>
<dbReference type="Gene3D" id="3.20.20.80">
    <property type="entry name" value="Glycosidases"/>
    <property type="match status" value="1"/>
</dbReference>
<dbReference type="InterPro" id="IPR006102">
    <property type="entry name" value="Ig-like_GH2"/>
</dbReference>